<dbReference type="PROSITE" id="PS50878">
    <property type="entry name" value="RT_POL"/>
    <property type="match status" value="1"/>
</dbReference>
<feature type="region of interest" description="Disordered" evidence="3">
    <location>
        <begin position="190"/>
        <end position="216"/>
    </location>
</feature>
<dbReference type="InterPro" id="IPR036397">
    <property type="entry name" value="RNaseH_sf"/>
</dbReference>
<dbReference type="Gene3D" id="3.30.70.270">
    <property type="match status" value="1"/>
</dbReference>
<evidence type="ECO:0000256" key="3">
    <source>
        <dbReference type="SAM" id="MobiDB-lite"/>
    </source>
</evidence>
<gene>
    <name evidence="5" type="primary">PARPA_08730.1 scaffold 34017</name>
</gene>
<evidence type="ECO:0000256" key="2">
    <source>
        <dbReference type="ARBA" id="ARBA00023172"/>
    </source>
</evidence>
<dbReference type="InterPro" id="IPR000477">
    <property type="entry name" value="RT_dom"/>
</dbReference>
<accession>A0A0B7NGS1</accession>
<dbReference type="InterPro" id="IPR013762">
    <property type="entry name" value="Integrase-like_cat_sf"/>
</dbReference>
<organism evidence="5 6">
    <name type="scientific">Parasitella parasitica</name>
    <dbReference type="NCBI Taxonomy" id="35722"/>
    <lineage>
        <taxon>Eukaryota</taxon>
        <taxon>Fungi</taxon>
        <taxon>Fungi incertae sedis</taxon>
        <taxon>Mucoromycota</taxon>
        <taxon>Mucoromycotina</taxon>
        <taxon>Mucoromycetes</taxon>
        <taxon>Mucorales</taxon>
        <taxon>Mucorineae</taxon>
        <taxon>Mucoraceae</taxon>
        <taxon>Parasitella</taxon>
    </lineage>
</organism>
<evidence type="ECO:0000313" key="6">
    <source>
        <dbReference type="Proteomes" id="UP000054107"/>
    </source>
</evidence>
<dbReference type="InterPro" id="IPR043502">
    <property type="entry name" value="DNA/RNA_pol_sf"/>
</dbReference>
<dbReference type="Gene3D" id="3.10.10.10">
    <property type="entry name" value="HIV Type 1 Reverse Transcriptase, subunit A, domain 1"/>
    <property type="match status" value="1"/>
</dbReference>
<dbReference type="EMBL" id="LN731373">
    <property type="protein sequence ID" value="CEP14545.1"/>
    <property type="molecule type" value="Genomic_DNA"/>
</dbReference>
<dbReference type="Proteomes" id="UP000054107">
    <property type="component" value="Unassembled WGS sequence"/>
</dbReference>
<evidence type="ECO:0000259" key="4">
    <source>
        <dbReference type="PROSITE" id="PS50878"/>
    </source>
</evidence>
<dbReference type="Gene3D" id="1.10.443.10">
    <property type="entry name" value="Intergrase catalytic core"/>
    <property type="match status" value="1"/>
</dbReference>
<keyword evidence="6" id="KW-1185">Reference proteome</keyword>
<dbReference type="SUPFAM" id="SSF47823">
    <property type="entry name" value="lambda integrase-like, N-terminal domain"/>
    <property type="match status" value="1"/>
</dbReference>
<dbReference type="CDD" id="cd09275">
    <property type="entry name" value="RNase_HI_RT_DIRS1"/>
    <property type="match status" value="1"/>
</dbReference>
<dbReference type="GO" id="GO:0015074">
    <property type="term" value="P:DNA integration"/>
    <property type="evidence" value="ECO:0007669"/>
    <property type="project" value="InterPro"/>
</dbReference>
<dbReference type="SUPFAM" id="SSF56672">
    <property type="entry name" value="DNA/RNA polymerases"/>
    <property type="match status" value="1"/>
</dbReference>
<dbReference type="OrthoDB" id="2212228at2759"/>
<dbReference type="Pfam" id="PF00078">
    <property type="entry name" value="RVT_1"/>
    <property type="match status" value="1"/>
</dbReference>
<evidence type="ECO:0000313" key="5">
    <source>
        <dbReference type="EMBL" id="CEP14545.1"/>
    </source>
</evidence>
<dbReference type="STRING" id="35722.A0A0B7NGS1"/>
<keyword evidence="2" id="KW-0233">DNA recombination</keyword>
<name>A0A0B7NGS1_9FUNG</name>
<dbReference type="PANTHER" id="PTHR33050">
    <property type="entry name" value="REVERSE TRANSCRIPTASE DOMAIN-CONTAINING PROTEIN"/>
    <property type="match status" value="1"/>
</dbReference>
<dbReference type="InterPro" id="IPR043128">
    <property type="entry name" value="Rev_trsase/Diguanyl_cyclase"/>
</dbReference>
<feature type="domain" description="Reverse transcriptase" evidence="4">
    <location>
        <begin position="322"/>
        <end position="503"/>
    </location>
</feature>
<dbReference type="InterPro" id="IPR010998">
    <property type="entry name" value="Integrase_recombinase_N"/>
</dbReference>
<dbReference type="InterPro" id="IPR052055">
    <property type="entry name" value="Hepadnavirus_pol/RT"/>
</dbReference>
<dbReference type="GO" id="GO:0003677">
    <property type="term" value="F:DNA binding"/>
    <property type="evidence" value="ECO:0007669"/>
    <property type="project" value="UniProtKB-KW"/>
</dbReference>
<dbReference type="Gene3D" id="1.10.150.130">
    <property type="match status" value="1"/>
</dbReference>
<feature type="compositionally biased region" description="Polar residues" evidence="3">
    <location>
        <begin position="190"/>
        <end position="208"/>
    </location>
</feature>
<dbReference type="GO" id="GO:0006310">
    <property type="term" value="P:DNA recombination"/>
    <property type="evidence" value="ECO:0007669"/>
    <property type="project" value="UniProtKB-KW"/>
</dbReference>
<evidence type="ECO:0000256" key="1">
    <source>
        <dbReference type="ARBA" id="ARBA00023125"/>
    </source>
</evidence>
<sequence>MDDINNSNNVSRTYTEEKVLALFQRFRNEERLSNYKNREERPLPMEVLTTLEDNSKLQSLLPRLKQYTVDTTQLVSSIYKGSDIIQTLGRGATEIFEQLKTLKEGEMSGSEANEILEEAFESARRLSVFAWAQGRQQDEEAREFSVKALKLPSSIKHLEEKESEKRDAFSLEFIEQYNEARFHQSILRSATSNNSNGHGRGGYSNNYHQHSRGGGRVTQESLFVTPTNTSKQPTTILQQLTTSTSQNYTIPTDGILPGGRLNKFLQYWQQTTTHPWPLSVVREGYKIQFIRRPIPWKNRVTHISQDDQAHVNTAVEKFLAGGMIEVSPSQNRNFLSKFFTIQEKTKRRPILDCQKLNQFIQVEHFKMEGVPALREIIEPDDFICNIDLEDAYVVVPMHPDSMNYLTFENQGIVYRYRSLVFGLSVSPRIFSKIMRYAIEPLRRDGIRIVYYLDDICLLARTKEEMNKLTVKIRTHLESLGFIINYAKSMLTPSKIQEFLGFTFNTKKMKIAVPQLKLNNALKRIGQARKLTTTSCRWIAELLGKITSMIPAVGEGLLHIRYLQRDLVARELQLNHQNWEANCKLSYTSHQELEWWEMFLEKKNGLPIQKPNPTTPAIQIHEYEFWNQEEKNQSINVRELKIILFALQLHEERFEDTTIQIFSDNITALKYTTKSGGTSSTILQDLVIQIQEICNQYNIQTLYQHIPGVNNTEADALSQTKLPFHESTILLKMFTLIKYKKKEDVYNDTEEMVEEVNRHLCSQTQSPTTTVLDTTTRSNSILNSTEEDKTTEINGRRSGDTTLAKSILVPNNITDETSRQPNNLESQSKMVFSRLEIINKHKEKAGLDEQTTSFLNKKIRDSTSRSYDRGWNHWTTWCSKNNLNPEQYSPINVLHFLKSNNQYSNTHLNGLRSAIASVFAVIHEDKVPIAEINLIKDFFTAKQKSEVMIPSHHQLFTWDLSIILQYIKTKLCPSDELSLQQLQIKTILLLCMATMWRPRSDIGRLQYQDVIIQAEGSHHSITLHAREPKETQVKSTVLGEFPDQDLCPVRTLIVFITRTAIIRQDLTKEHTLFLTYLDQEEKPSTSVRPATVANWIKETLQQAGIDTSLFQAHSIRAASSTKAAELGNSIQAVKKHANWSLNSDTSEKYYFKPSSQQSSTANINNSIFSSTENSITLELGVESTGIM</sequence>
<dbReference type="CDD" id="cd03714">
    <property type="entry name" value="RT_DIRS1"/>
    <property type="match status" value="1"/>
</dbReference>
<dbReference type="SUPFAM" id="SSF56349">
    <property type="entry name" value="DNA breaking-rejoining enzymes"/>
    <property type="match status" value="1"/>
</dbReference>
<protein>
    <recommendedName>
        <fullName evidence="4">Reverse transcriptase domain-containing protein</fullName>
    </recommendedName>
</protein>
<keyword evidence="1" id="KW-0238">DNA-binding</keyword>
<proteinExistence type="predicted"/>
<reference evidence="5 6" key="1">
    <citation type="submission" date="2014-09" db="EMBL/GenBank/DDBJ databases">
        <authorList>
            <person name="Ellenberger Sabrina"/>
        </authorList>
    </citation>
    <scope>NUCLEOTIDE SEQUENCE [LARGE SCALE GENOMIC DNA]</scope>
    <source>
        <strain evidence="5 6">CBS 412.66</strain>
    </source>
</reference>
<dbReference type="PANTHER" id="PTHR33050:SF7">
    <property type="entry name" value="RIBONUCLEASE H"/>
    <property type="match status" value="1"/>
</dbReference>
<dbReference type="InterPro" id="IPR011010">
    <property type="entry name" value="DNA_brk_join_enz"/>
</dbReference>
<dbReference type="Gene3D" id="3.30.420.10">
    <property type="entry name" value="Ribonuclease H-like superfamily/Ribonuclease H"/>
    <property type="match status" value="1"/>
</dbReference>
<dbReference type="AlphaFoldDB" id="A0A0B7NGS1"/>